<sequence>MRNPVLHMINGIDKRIDALDWASLHEVLDVQGFAEIPALLQENECASLRAMYEEEARFRTRIDMARYRFGIGEYRYFQAPLPPLIQSLRERLYPELAVAANRWLLRLGKEASYPADLQPFLEQCHRHGQTRPTPLLLKYEAGGYNCLHQDMYGDVYFPFQVVFALKRRDIDYAGGEFLLVEQRPRAQSRGHALAIEQGSAVIFPTQRRPVSGTRGTYQTTLRHGVSTVTWGTRFSLGIIFHDAQ</sequence>
<dbReference type="GO" id="GO:0046872">
    <property type="term" value="F:metal ion binding"/>
    <property type="evidence" value="ECO:0007669"/>
    <property type="project" value="UniProtKB-KW"/>
</dbReference>
<dbReference type="GO" id="GO:0016491">
    <property type="term" value="F:oxidoreductase activity"/>
    <property type="evidence" value="ECO:0007669"/>
    <property type="project" value="UniProtKB-KW"/>
</dbReference>
<keyword evidence="1" id="KW-0479">Metal-binding</keyword>
<keyword evidence="4" id="KW-1185">Reference proteome</keyword>
<dbReference type="AlphaFoldDB" id="A0A916JY83"/>
<feature type="domain" description="Fe2OG dioxygenase" evidence="2">
    <location>
        <begin position="130"/>
        <end position="243"/>
    </location>
</feature>
<organism evidence="3 4">
    <name type="scientific">Paenibacillus solanacearum</name>
    <dbReference type="NCBI Taxonomy" id="2048548"/>
    <lineage>
        <taxon>Bacteria</taxon>
        <taxon>Bacillati</taxon>
        <taxon>Bacillota</taxon>
        <taxon>Bacilli</taxon>
        <taxon>Bacillales</taxon>
        <taxon>Paenibacillaceae</taxon>
        <taxon>Paenibacillus</taxon>
    </lineage>
</organism>
<comment type="similarity">
    <text evidence="1">Belongs to the iron/ascorbate-dependent oxidoreductase family.</text>
</comment>
<dbReference type="EMBL" id="CAJVAS010000003">
    <property type="protein sequence ID" value="CAG7607078.1"/>
    <property type="molecule type" value="Genomic_DNA"/>
</dbReference>
<gene>
    <name evidence="3" type="ORF">PAESOLCIP111_00921</name>
</gene>
<protein>
    <recommendedName>
        <fullName evidence="2">Fe2OG dioxygenase domain-containing protein</fullName>
    </recommendedName>
</protein>
<comment type="caution">
    <text evidence="3">The sequence shown here is derived from an EMBL/GenBank/DDBJ whole genome shotgun (WGS) entry which is preliminary data.</text>
</comment>
<accession>A0A916JY83</accession>
<dbReference type="InterPro" id="IPR018655">
    <property type="entry name" value="DUF2086"/>
</dbReference>
<evidence type="ECO:0000313" key="4">
    <source>
        <dbReference type="Proteomes" id="UP000693672"/>
    </source>
</evidence>
<evidence type="ECO:0000256" key="1">
    <source>
        <dbReference type="RuleBase" id="RU003682"/>
    </source>
</evidence>
<dbReference type="InterPro" id="IPR005123">
    <property type="entry name" value="Oxoglu/Fe-dep_dioxygenase_dom"/>
</dbReference>
<reference evidence="3" key="1">
    <citation type="submission" date="2021-06" db="EMBL/GenBank/DDBJ databases">
        <authorList>
            <person name="Criscuolo A."/>
        </authorList>
    </citation>
    <scope>NUCLEOTIDE SEQUENCE</scope>
    <source>
        <strain evidence="3">CIP111600</strain>
    </source>
</reference>
<keyword evidence="1" id="KW-0408">Iron</keyword>
<proteinExistence type="inferred from homology"/>
<name>A0A916JY83_9BACL</name>
<dbReference type="Pfam" id="PF09859">
    <property type="entry name" value="Oxygenase-NA"/>
    <property type="match status" value="1"/>
</dbReference>
<evidence type="ECO:0000313" key="3">
    <source>
        <dbReference type="EMBL" id="CAG7607078.1"/>
    </source>
</evidence>
<dbReference type="Proteomes" id="UP000693672">
    <property type="component" value="Unassembled WGS sequence"/>
</dbReference>
<evidence type="ECO:0000259" key="2">
    <source>
        <dbReference type="PROSITE" id="PS51471"/>
    </source>
</evidence>
<keyword evidence="1" id="KW-0560">Oxidoreductase</keyword>
<dbReference type="PROSITE" id="PS51471">
    <property type="entry name" value="FE2OG_OXY"/>
    <property type="match status" value="1"/>
</dbReference>